<reference evidence="3" key="2">
    <citation type="submission" date="2025-09" db="UniProtKB">
        <authorList>
            <consortium name="Ensembl"/>
        </authorList>
    </citation>
    <scope>IDENTIFICATION</scope>
</reference>
<protein>
    <recommendedName>
        <fullName evidence="5">MKRN2 opposite strand protein</fullName>
    </recommendedName>
</protein>
<accession>A0A8C1D2B9</accession>
<dbReference type="GeneTree" id="ENSGT00390000003839"/>
<evidence type="ECO:0000259" key="1">
    <source>
        <dbReference type="Pfam" id="PF16044"/>
    </source>
</evidence>
<dbReference type="InterPro" id="IPR032016">
    <property type="entry name" value="MKRN2OS-like"/>
</dbReference>
<dbReference type="AlphaFoldDB" id="A0A8C1D2B9"/>
<dbReference type="Pfam" id="PF22795">
    <property type="entry name" value="DUF4796_N"/>
    <property type="match status" value="1"/>
</dbReference>
<proteinExistence type="predicted"/>
<dbReference type="Pfam" id="PF16044">
    <property type="entry name" value="DUF4796_C"/>
    <property type="match status" value="1"/>
</dbReference>
<evidence type="ECO:0000313" key="3">
    <source>
        <dbReference type="Ensembl" id="ENSCCRP00000057420.2"/>
    </source>
</evidence>
<name>A0A8C1D2B9_CYPCA</name>
<keyword evidence="4" id="KW-1185">Reference proteome</keyword>
<sequence>MENTLIRYTHCGRNMYSFPCPGQLQCPVCQQSLRFGLLDAPVALPCPFRSGHTVPCAFLIASAHGPSHLGEWHDTEIHVGLSDSAGLVYNYTLSGVRRDERGWERCVCMQLCPERTPERRESWDRELERFSSLPRWAPERFAEEREFGSCCYGFALTFINHMRSLDGRVSLSRDEFTASHVLPRMKTVSLYISIYQAVSRHGFHIAEAWPRSCTDPDISVTEPYRALKMKMPKQRCSVF</sequence>
<feature type="domain" description="MKRN2 opposite strand protein-like C-terminal" evidence="1">
    <location>
        <begin position="41"/>
        <end position="198"/>
    </location>
</feature>
<evidence type="ECO:0000313" key="4">
    <source>
        <dbReference type="Proteomes" id="UP001108240"/>
    </source>
</evidence>
<dbReference type="Proteomes" id="UP001108240">
    <property type="component" value="Unplaced"/>
</dbReference>
<dbReference type="PANTHER" id="PTHR33963:SF2">
    <property type="entry name" value="MKRN2 OPPOSITE STRAND PROTEIN"/>
    <property type="match status" value="1"/>
</dbReference>
<evidence type="ECO:0008006" key="5">
    <source>
        <dbReference type="Google" id="ProtNLM"/>
    </source>
</evidence>
<reference evidence="3" key="1">
    <citation type="submission" date="2025-08" db="UniProtKB">
        <authorList>
            <consortium name="Ensembl"/>
        </authorList>
    </citation>
    <scope>IDENTIFICATION</scope>
</reference>
<dbReference type="InterPro" id="IPR053922">
    <property type="entry name" value="MKRN2OS-like_N"/>
</dbReference>
<organism evidence="3 4">
    <name type="scientific">Cyprinus carpio carpio</name>
    <dbReference type="NCBI Taxonomy" id="630221"/>
    <lineage>
        <taxon>Eukaryota</taxon>
        <taxon>Metazoa</taxon>
        <taxon>Chordata</taxon>
        <taxon>Craniata</taxon>
        <taxon>Vertebrata</taxon>
        <taxon>Euteleostomi</taxon>
        <taxon>Actinopterygii</taxon>
        <taxon>Neopterygii</taxon>
        <taxon>Teleostei</taxon>
        <taxon>Ostariophysi</taxon>
        <taxon>Cypriniformes</taxon>
        <taxon>Cyprinidae</taxon>
        <taxon>Cyprininae</taxon>
        <taxon>Cyprinus</taxon>
    </lineage>
</organism>
<dbReference type="PANTHER" id="PTHR33963">
    <property type="entry name" value="MKRN2 OPPOSITE STRAND PROTEIN"/>
    <property type="match status" value="1"/>
</dbReference>
<feature type="domain" description="MKRN2 opposite strand protein-like N-terminal" evidence="2">
    <location>
        <begin position="4"/>
        <end position="33"/>
    </location>
</feature>
<dbReference type="OMA" id="KGLVYNY"/>
<dbReference type="InterPro" id="IPR053921">
    <property type="entry name" value="MKRN2OS-like_C"/>
</dbReference>
<evidence type="ECO:0000259" key="2">
    <source>
        <dbReference type="Pfam" id="PF22795"/>
    </source>
</evidence>
<dbReference type="Ensembl" id="ENSCCRT00000062240.2">
    <property type="protein sequence ID" value="ENSCCRP00000057420.2"/>
    <property type="gene ID" value="ENSCCRG00000030779.2"/>
</dbReference>